<dbReference type="InterPro" id="IPR023577">
    <property type="entry name" value="CYTH_domain"/>
</dbReference>
<evidence type="ECO:0000313" key="2">
    <source>
        <dbReference type="EMBL" id="OGG79348.1"/>
    </source>
</evidence>
<dbReference type="PROSITE" id="PS51707">
    <property type="entry name" value="CYTH"/>
    <property type="match status" value="1"/>
</dbReference>
<dbReference type="Proteomes" id="UP000178919">
    <property type="component" value="Unassembled WGS sequence"/>
</dbReference>
<dbReference type="Gene3D" id="2.40.320.10">
    <property type="entry name" value="Hypothetical Protein Pfu-838710-001"/>
    <property type="match status" value="1"/>
</dbReference>
<dbReference type="SUPFAM" id="SSF55154">
    <property type="entry name" value="CYTH-like phosphatases"/>
    <property type="match status" value="1"/>
</dbReference>
<evidence type="ECO:0000259" key="1">
    <source>
        <dbReference type="PROSITE" id="PS51707"/>
    </source>
</evidence>
<dbReference type="CDD" id="cd07890">
    <property type="entry name" value="CYTH-like_AC_IV-like"/>
    <property type="match status" value="1"/>
</dbReference>
<accession>A0A1F6F0G1</accession>
<proteinExistence type="predicted"/>
<protein>
    <recommendedName>
        <fullName evidence="1">CYTH domain-containing protein</fullName>
    </recommendedName>
</protein>
<dbReference type="Pfam" id="PF01928">
    <property type="entry name" value="CYTH"/>
    <property type="match status" value="1"/>
</dbReference>
<gene>
    <name evidence="2" type="ORF">A3J11_00340</name>
</gene>
<dbReference type="InterPro" id="IPR008173">
    <property type="entry name" value="Adenylyl_cyclase_CyaB"/>
</dbReference>
<name>A0A1F6F0G1_9BACT</name>
<sequence length="202" mass="23792">MYTLEMETEIEAKFPDVDANALRLVLKKKDAILEHPEVLMRRRNYDYPDRRLEKIGGWIRVRDEGNKVTLSYKQLNDRTLHGTKEVNVAVDDFDKTCQFLEAIGMVAKAYQETKREKWNYKGVEVTIDTWPWVPTFVELEGPTEKLVKNVASDLRFDWNNAMHGSVETIYQMHYDFTEEEIDGWKSITFIAQPDWLLAKKLK</sequence>
<evidence type="ECO:0000313" key="3">
    <source>
        <dbReference type="Proteomes" id="UP000178919"/>
    </source>
</evidence>
<comment type="caution">
    <text evidence="2">The sequence shown here is derived from an EMBL/GenBank/DDBJ whole genome shotgun (WGS) entry which is preliminary data.</text>
</comment>
<dbReference type="InterPro" id="IPR033469">
    <property type="entry name" value="CYTH-like_dom_sf"/>
</dbReference>
<feature type="domain" description="CYTH" evidence="1">
    <location>
        <begin position="7"/>
        <end position="176"/>
    </location>
</feature>
<dbReference type="EMBL" id="MFMJ01000018">
    <property type="protein sequence ID" value="OGG79348.1"/>
    <property type="molecule type" value="Genomic_DNA"/>
</dbReference>
<organism evidence="2 3">
    <name type="scientific">Candidatus Kaiserbacteria bacterium RIFCSPLOWO2_02_FULL_55_12</name>
    <dbReference type="NCBI Taxonomy" id="1798522"/>
    <lineage>
        <taxon>Bacteria</taxon>
        <taxon>Candidatus Kaiseribacteriota</taxon>
    </lineage>
</organism>
<dbReference type="AlphaFoldDB" id="A0A1F6F0G1"/>
<reference evidence="2 3" key="1">
    <citation type="journal article" date="2016" name="Nat. Commun.">
        <title>Thousands of microbial genomes shed light on interconnected biogeochemical processes in an aquifer system.</title>
        <authorList>
            <person name="Anantharaman K."/>
            <person name="Brown C.T."/>
            <person name="Hug L.A."/>
            <person name="Sharon I."/>
            <person name="Castelle C.J."/>
            <person name="Probst A.J."/>
            <person name="Thomas B.C."/>
            <person name="Singh A."/>
            <person name="Wilkins M.J."/>
            <person name="Karaoz U."/>
            <person name="Brodie E.L."/>
            <person name="Williams K.H."/>
            <person name="Hubbard S.S."/>
            <person name="Banfield J.F."/>
        </authorList>
    </citation>
    <scope>NUCLEOTIDE SEQUENCE [LARGE SCALE GENOMIC DNA]</scope>
</reference>